<dbReference type="EC" id="2.7.13.3" evidence="2"/>
<evidence type="ECO:0000313" key="14">
    <source>
        <dbReference type="Proteomes" id="UP000243589"/>
    </source>
</evidence>
<dbReference type="InterPro" id="IPR011712">
    <property type="entry name" value="Sig_transdc_His_kin_sub3_dim/P"/>
</dbReference>
<evidence type="ECO:0000259" key="11">
    <source>
        <dbReference type="Pfam" id="PF07730"/>
    </source>
</evidence>
<keyword evidence="9" id="KW-1133">Transmembrane helix</keyword>
<feature type="domain" description="Signal transduction histidine kinase subgroup 3 dimerisation and phosphoacceptor" evidence="11">
    <location>
        <begin position="204"/>
        <end position="269"/>
    </location>
</feature>
<dbReference type="PATRIC" id="fig|479117.4.peg.1673"/>
<keyword evidence="5" id="KW-0547">Nucleotide-binding</keyword>
<keyword evidence="8" id="KW-0902">Two-component regulatory system</keyword>
<dbReference type="GO" id="GO:0016020">
    <property type="term" value="C:membrane"/>
    <property type="evidence" value="ECO:0007669"/>
    <property type="project" value="InterPro"/>
</dbReference>
<dbReference type="InterPro" id="IPR055558">
    <property type="entry name" value="DUF7134"/>
</dbReference>
<dbReference type="InterPro" id="IPR003594">
    <property type="entry name" value="HATPase_dom"/>
</dbReference>
<feature type="domain" description="Histidine kinase/HSP90-like ATPase" evidence="10">
    <location>
        <begin position="314"/>
        <end position="403"/>
    </location>
</feature>
<evidence type="ECO:0000256" key="3">
    <source>
        <dbReference type="ARBA" id="ARBA00022553"/>
    </source>
</evidence>
<dbReference type="PANTHER" id="PTHR24421:SF10">
    <property type="entry name" value="NITRATE_NITRITE SENSOR PROTEIN NARQ"/>
    <property type="match status" value="1"/>
</dbReference>
<keyword evidence="6 13" id="KW-0418">Kinase</keyword>
<evidence type="ECO:0000259" key="10">
    <source>
        <dbReference type="Pfam" id="PF02518"/>
    </source>
</evidence>
<keyword evidence="14" id="KW-1185">Reference proteome</keyword>
<dbReference type="Pfam" id="PF23539">
    <property type="entry name" value="DUF7134"/>
    <property type="match status" value="1"/>
</dbReference>
<comment type="catalytic activity">
    <reaction evidence="1">
        <text>ATP + protein L-histidine = ADP + protein N-phospho-L-histidine.</text>
        <dbReference type="EC" id="2.7.13.3"/>
    </reaction>
</comment>
<dbReference type="Pfam" id="PF07730">
    <property type="entry name" value="HisKA_3"/>
    <property type="match status" value="1"/>
</dbReference>
<dbReference type="Gene3D" id="1.20.5.1930">
    <property type="match status" value="1"/>
</dbReference>
<dbReference type="AlphaFoldDB" id="A0A150H9G0"/>
<evidence type="ECO:0000256" key="9">
    <source>
        <dbReference type="SAM" id="Phobius"/>
    </source>
</evidence>
<dbReference type="RefSeq" id="WP_062022225.1">
    <property type="nucleotide sequence ID" value="NZ_LQQC01000010.1"/>
</dbReference>
<dbReference type="EMBL" id="LQQC01000010">
    <property type="protein sequence ID" value="KXZ58635.1"/>
    <property type="molecule type" value="Genomic_DNA"/>
</dbReference>
<accession>A0A150H9G0</accession>
<dbReference type="SUPFAM" id="SSF55874">
    <property type="entry name" value="ATPase domain of HSP90 chaperone/DNA topoisomerase II/histidine kinase"/>
    <property type="match status" value="1"/>
</dbReference>
<keyword evidence="7" id="KW-0067">ATP-binding</keyword>
<dbReference type="PANTHER" id="PTHR24421">
    <property type="entry name" value="NITRATE/NITRITE SENSOR PROTEIN NARX-RELATED"/>
    <property type="match status" value="1"/>
</dbReference>
<evidence type="ECO:0000256" key="1">
    <source>
        <dbReference type="ARBA" id="ARBA00000085"/>
    </source>
</evidence>
<feature type="transmembrane region" description="Helical" evidence="9">
    <location>
        <begin position="18"/>
        <end position="39"/>
    </location>
</feature>
<reference evidence="13 14" key="1">
    <citation type="submission" date="2016-01" db="EMBL/GenBank/DDBJ databases">
        <title>Use of Whole Genome Sequencing to ascertain that Brevibacterium massiliense (Roux, Raoult 2009) is a later heterotypic synonym of Brevibacterium ravenspurgense (Mages 2008).</title>
        <authorList>
            <person name="Bernier A.-M."/>
            <person name="Burdz T."/>
            <person name="Huynh C."/>
            <person name="Pachecho A.L."/>
            <person name="Wiebe D."/>
            <person name="Bonner C."/>
            <person name="Bernard K."/>
        </authorList>
    </citation>
    <scope>NUCLEOTIDE SEQUENCE [LARGE SCALE GENOMIC DNA]</scope>
    <source>
        <strain evidence="13 14">CCUG56047</strain>
    </source>
</reference>
<keyword evidence="9" id="KW-0472">Membrane</keyword>
<comment type="caution">
    <text evidence="13">The sequence shown here is derived from an EMBL/GenBank/DDBJ whole genome shotgun (WGS) entry which is preliminary data.</text>
</comment>
<keyword evidence="3" id="KW-0597">Phosphoprotein</keyword>
<proteinExistence type="predicted"/>
<feature type="domain" description="DUF7134" evidence="12">
    <location>
        <begin position="11"/>
        <end position="175"/>
    </location>
</feature>
<dbReference type="Proteomes" id="UP000243589">
    <property type="component" value="Unassembled WGS sequence"/>
</dbReference>
<dbReference type="CDD" id="cd16917">
    <property type="entry name" value="HATPase_UhpB-NarQ-NarX-like"/>
    <property type="match status" value="1"/>
</dbReference>
<dbReference type="GO" id="GO:0046983">
    <property type="term" value="F:protein dimerization activity"/>
    <property type="evidence" value="ECO:0007669"/>
    <property type="project" value="InterPro"/>
</dbReference>
<dbReference type="GO" id="GO:0000155">
    <property type="term" value="F:phosphorelay sensor kinase activity"/>
    <property type="evidence" value="ECO:0007669"/>
    <property type="project" value="InterPro"/>
</dbReference>
<dbReference type="InterPro" id="IPR050482">
    <property type="entry name" value="Sensor_HK_TwoCompSys"/>
</dbReference>
<dbReference type="Pfam" id="PF02518">
    <property type="entry name" value="HATPase_c"/>
    <property type="match status" value="1"/>
</dbReference>
<evidence type="ECO:0000256" key="4">
    <source>
        <dbReference type="ARBA" id="ARBA00022679"/>
    </source>
</evidence>
<dbReference type="InterPro" id="IPR036890">
    <property type="entry name" value="HATPase_C_sf"/>
</dbReference>
<name>A0A150H9G0_9MICO</name>
<protein>
    <recommendedName>
        <fullName evidence="2">histidine kinase</fullName>
        <ecNumber evidence="2">2.7.13.3</ecNumber>
    </recommendedName>
</protein>
<evidence type="ECO:0000256" key="5">
    <source>
        <dbReference type="ARBA" id="ARBA00022741"/>
    </source>
</evidence>
<dbReference type="GO" id="GO:0005524">
    <property type="term" value="F:ATP binding"/>
    <property type="evidence" value="ECO:0007669"/>
    <property type="project" value="UniProtKB-KW"/>
</dbReference>
<evidence type="ECO:0000256" key="8">
    <source>
        <dbReference type="ARBA" id="ARBA00023012"/>
    </source>
</evidence>
<feature type="transmembrane region" description="Helical" evidence="9">
    <location>
        <begin position="112"/>
        <end position="135"/>
    </location>
</feature>
<keyword evidence="9" id="KW-0812">Transmembrane</keyword>
<dbReference type="Gene3D" id="3.30.565.10">
    <property type="entry name" value="Histidine kinase-like ATPase, C-terminal domain"/>
    <property type="match status" value="1"/>
</dbReference>
<sequence length="405" mass="43738">MAEPWHVRASQFFSTHKWIVDSLLFAVPLMLIAFSFRFYEDDVRGIIHMVLLGAMGAALTFRRTFPLVTGWAVAATGLGYALTGGYPHPTLLAVPITVHAVTAYAPRRWGKIFLALGAAASLIFLVSVSAMMYLEGARIKDVTPGELLMYVSAFFVFPLAAVAFAWATGDYRRRRIDELQRIAERSALLERERENEIRLASDAERMRIAREMHDIIAHSMSVIITQADGGRYAAARSPEAAVTALETIADTGREALGNLRGILGVLRDREPGQKTAPMPAISDLGTLIDNVRSAGLDVTLEVSPGLPTLSPAAELAVYRVVQEALTNTMKHGGPHARASVTVRPGDKELIADITSTGHADRSAVPGSGAGIQGMKERARVHNGTLTAEPTDTGFSVLLTLPEDNS</sequence>
<feature type="transmembrane region" description="Helical" evidence="9">
    <location>
        <begin position="147"/>
        <end position="167"/>
    </location>
</feature>
<organism evidence="13 14">
    <name type="scientific">Brevibacterium ravenspurgense</name>
    <dbReference type="NCBI Taxonomy" id="479117"/>
    <lineage>
        <taxon>Bacteria</taxon>
        <taxon>Bacillati</taxon>
        <taxon>Actinomycetota</taxon>
        <taxon>Actinomycetes</taxon>
        <taxon>Micrococcales</taxon>
        <taxon>Brevibacteriaceae</taxon>
        <taxon>Brevibacterium</taxon>
    </lineage>
</organism>
<evidence type="ECO:0000313" key="13">
    <source>
        <dbReference type="EMBL" id="KXZ58635.1"/>
    </source>
</evidence>
<evidence type="ECO:0000256" key="7">
    <source>
        <dbReference type="ARBA" id="ARBA00022840"/>
    </source>
</evidence>
<evidence type="ECO:0000256" key="2">
    <source>
        <dbReference type="ARBA" id="ARBA00012438"/>
    </source>
</evidence>
<evidence type="ECO:0000256" key="6">
    <source>
        <dbReference type="ARBA" id="ARBA00022777"/>
    </source>
</evidence>
<gene>
    <name evidence="13" type="primary">desK</name>
    <name evidence="13" type="ORF">Bravens_01688</name>
</gene>
<evidence type="ECO:0000259" key="12">
    <source>
        <dbReference type="Pfam" id="PF23539"/>
    </source>
</evidence>
<keyword evidence="4 13" id="KW-0808">Transferase</keyword>